<comment type="caution">
    <text evidence="2">The sequence shown here is derived from an EMBL/GenBank/DDBJ whole genome shotgun (WGS) entry which is preliminary data.</text>
</comment>
<organism evidence="2 3">
    <name type="scientific">Conoideocrella luteorostrata</name>
    <dbReference type="NCBI Taxonomy" id="1105319"/>
    <lineage>
        <taxon>Eukaryota</taxon>
        <taxon>Fungi</taxon>
        <taxon>Dikarya</taxon>
        <taxon>Ascomycota</taxon>
        <taxon>Pezizomycotina</taxon>
        <taxon>Sordariomycetes</taxon>
        <taxon>Hypocreomycetidae</taxon>
        <taxon>Hypocreales</taxon>
        <taxon>Clavicipitaceae</taxon>
        <taxon>Conoideocrella</taxon>
    </lineage>
</organism>
<name>A0AAJ0CIN0_9HYPO</name>
<proteinExistence type="predicted"/>
<gene>
    <name evidence="2" type="ORF">QQS21_010850</name>
</gene>
<accession>A0AAJ0CIN0</accession>
<sequence>MEELKELDAADNWSGEEPSSKEGDDLDIDDIEKPTADCLQRVSKALEPVRAKFKGKKGTQPGVLPDMTQALCNAGLVGRENVQRCRHNVDTLFSRVLLQNQPDPDVALLNTQDMDNFSKAPEKFDKDVCARRGGVYNFVPKSSGSSGSQDKPGPVPEPEPEPKPKPEPAESAPPKESKQPGSKKDKDEGKDEGSTPAAGGGGGGGDSGSSAATAAIIGVLGLTAAGGLGGGLYAYSESAAGVALIGTLATALSLSETAAPAEIVQAAVSRLVSRLAEKIIEIVESVIKGAKWVIERVDKTVVRRLQTLVTDGTRSETQHLLGQELKELGKKIQ</sequence>
<feature type="compositionally biased region" description="Polar residues" evidence="1">
    <location>
        <begin position="140"/>
        <end position="149"/>
    </location>
</feature>
<feature type="region of interest" description="Disordered" evidence="1">
    <location>
        <begin position="137"/>
        <end position="209"/>
    </location>
</feature>
<evidence type="ECO:0000256" key="1">
    <source>
        <dbReference type="SAM" id="MobiDB-lite"/>
    </source>
</evidence>
<evidence type="ECO:0000313" key="3">
    <source>
        <dbReference type="Proteomes" id="UP001251528"/>
    </source>
</evidence>
<dbReference type="EMBL" id="JASWJB010000334">
    <property type="protein sequence ID" value="KAK2591441.1"/>
    <property type="molecule type" value="Genomic_DNA"/>
</dbReference>
<dbReference type="Proteomes" id="UP001251528">
    <property type="component" value="Unassembled WGS sequence"/>
</dbReference>
<feature type="compositionally biased region" description="Gly residues" evidence="1">
    <location>
        <begin position="198"/>
        <end position="207"/>
    </location>
</feature>
<protein>
    <submittedName>
        <fullName evidence="2">Uncharacterized protein</fullName>
    </submittedName>
</protein>
<feature type="compositionally biased region" description="Basic and acidic residues" evidence="1">
    <location>
        <begin position="160"/>
        <end position="193"/>
    </location>
</feature>
<evidence type="ECO:0000313" key="2">
    <source>
        <dbReference type="EMBL" id="KAK2591441.1"/>
    </source>
</evidence>
<reference evidence="2" key="1">
    <citation type="submission" date="2023-06" db="EMBL/GenBank/DDBJ databases">
        <title>Conoideocrella luteorostrata (Hypocreales: Clavicipitaceae), a potential biocontrol fungus for elongate hemlock scale in United States Christmas tree production areas.</title>
        <authorList>
            <person name="Barrett H."/>
            <person name="Lovett B."/>
            <person name="Macias A.M."/>
            <person name="Stajich J.E."/>
            <person name="Kasson M.T."/>
        </authorList>
    </citation>
    <scope>NUCLEOTIDE SEQUENCE</scope>
    <source>
        <strain evidence="2">ARSEF 14590</strain>
    </source>
</reference>
<dbReference type="AlphaFoldDB" id="A0AAJ0CIN0"/>
<keyword evidence="3" id="KW-1185">Reference proteome</keyword>
<feature type="region of interest" description="Disordered" evidence="1">
    <location>
        <begin position="1"/>
        <end position="32"/>
    </location>
</feature>